<accession>A0A1C2E318</accession>
<dbReference type="RefSeq" id="WP_065997089.1">
    <property type="nucleotide sequence ID" value="NZ_MDEO01000028.1"/>
</dbReference>
<gene>
    <name evidence="2" type="ORF">QV13_07020</name>
</gene>
<dbReference type="AlphaFoldDB" id="A0A1C2E318"/>
<feature type="domain" description="WGR" evidence="1">
    <location>
        <begin position="1"/>
        <end position="85"/>
    </location>
</feature>
<proteinExistence type="predicted"/>
<dbReference type="Proteomes" id="UP000094412">
    <property type="component" value="Unassembled WGS sequence"/>
</dbReference>
<comment type="caution">
    <text evidence="2">The sequence shown here is derived from an EMBL/GenBank/DDBJ whole genome shotgun (WGS) entry which is preliminary data.</text>
</comment>
<dbReference type="EMBL" id="MDEO01000028">
    <property type="protein sequence ID" value="OCX21410.1"/>
    <property type="molecule type" value="Genomic_DNA"/>
</dbReference>
<dbReference type="OrthoDB" id="5801306at2"/>
<keyword evidence="3" id="KW-1185">Reference proteome</keyword>
<protein>
    <recommendedName>
        <fullName evidence="1">WGR domain-containing protein</fullName>
    </recommendedName>
</protein>
<dbReference type="InterPro" id="IPR008893">
    <property type="entry name" value="WGR_domain"/>
</dbReference>
<organism evidence="2 3">
    <name type="scientific">Mesorhizobium hungaricum</name>
    <dbReference type="NCBI Taxonomy" id="1566387"/>
    <lineage>
        <taxon>Bacteria</taxon>
        <taxon>Pseudomonadati</taxon>
        <taxon>Pseudomonadota</taxon>
        <taxon>Alphaproteobacteria</taxon>
        <taxon>Hyphomicrobiales</taxon>
        <taxon>Phyllobacteriaceae</taxon>
        <taxon>Mesorhizobium</taxon>
    </lineage>
</organism>
<dbReference type="InterPro" id="IPR036930">
    <property type="entry name" value="WGR_dom_sf"/>
</dbReference>
<dbReference type="SUPFAM" id="SSF142921">
    <property type="entry name" value="WGR domain-like"/>
    <property type="match status" value="1"/>
</dbReference>
<name>A0A1C2E318_9HYPH</name>
<evidence type="ECO:0000259" key="1">
    <source>
        <dbReference type="PROSITE" id="PS51977"/>
    </source>
</evidence>
<dbReference type="SMART" id="SM00773">
    <property type="entry name" value="WGR"/>
    <property type="match status" value="1"/>
</dbReference>
<evidence type="ECO:0000313" key="2">
    <source>
        <dbReference type="EMBL" id="OCX21410.1"/>
    </source>
</evidence>
<dbReference type="Gene3D" id="2.20.140.10">
    <property type="entry name" value="WGR domain"/>
    <property type="match status" value="1"/>
</dbReference>
<dbReference type="InterPro" id="IPR049809">
    <property type="entry name" value="YehF/YfeS-like_WGR"/>
</dbReference>
<reference evidence="2 3" key="1">
    <citation type="submission" date="2016-08" db="EMBL/GenBank/DDBJ databases">
        <title>Whole genome sequence of Mesorhizobium sp. strain UASWS1009 isolated from industrial sewage.</title>
        <authorList>
            <person name="Crovadore J."/>
            <person name="Calmin G."/>
            <person name="Chablais R."/>
            <person name="Cochard B."/>
            <person name="Lefort F."/>
        </authorList>
    </citation>
    <scope>NUCLEOTIDE SEQUENCE [LARGE SCALE GENOMIC DNA]</scope>
    <source>
        <strain evidence="2 3">UASWS1009</strain>
    </source>
</reference>
<dbReference type="PROSITE" id="PS51977">
    <property type="entry name" value="WGR"/>
    <property type="match status" value="1"/>
</dbReference>
<sequence length="85" mass="9850">MDTKPATHLRRVDPERNMARFYRLSMTPSLFGDTCVMREWGRIGGFGRIRIDIYENPEDAFAAHAAIAHAKRRRGYEDVIVDEQP</sequence>
<evidence type="ECO:0000313" key="3">
    <source>
        <dbReference type="Proteomes" id="UP000094412"/>
    </source>
</evidence>
<dbReference type="STRING" id="1566387.QV13_07020"/>
<dbReference type="Pfam" id="PF05406">
    <property type="entry name" value="WGR"/>
    <property type="match status" value="1"/>
</dbReference>
<dbReference type="CDD" id="cd07996">
    <property type="entry name" value="WGR_MMR_like"/>
    <property type="match status" value="1"/>
</dbReference>